<organism evidence="1 2">
    <name type="scientific">Trametes coccinea (strain BRFM310)</name>
    <name type="common">Pycnoporus coccineus</name>
    <dbReference type="NCBI Taxonomy" id="1353009"/>
    <lineage>
        <taxon>Eukaryota</taxon>
        <taxon>Fungi</taxon>
        <taxon>Dikarya</taxon>
        <taxon>Basidiomycota</taxon>
        <taxon>Agaricomycotina</taxon>
        <taxon>Agaricomycetes</taxon>
        <taxon>Polyporales</taxon>
        <taxon>Polyporaceae</taxon>
        <taxon>Trametes</taxon>
    </lineage>
</organism>
<proteinExistence type="predicted"/>
<protein>
    <submittedName>
        <fullName evidence="1">Uncharacterized protein</fullName>
    </submittedName>
</protein>
<dbReference type="AlphaFoldDB" id="A0A1Y2IDH9"/>
<evidence type="ECO:0000313" key="1">
    <source>
        <dbReference type="EMBL" id="OSC99204.1"/>
    </source>
</evidence>
<dbReference type="Proteomes" id="UP000193067">
    <property type="component" value="Unassembled WGS sequence"/>
</dbReference>
<name>A0A1Y2IDH9_TRAC3</name>
<gene>
    <name evidence="1" type="ORF">PYCCODRAFT_876554</name>
</gene>
<sequence length="248" mass="26907">MLGRPSQARLPLPFLPLFSLSPLTLPPLPHSVSAASVRPHCAPPRFVLVPRSVLSHRGLPARLARQNDALSESPCWCCVGCLKWTMDERAALRAIGGEAKRANHGSIDSQSIARSSNSSHTWQVSCFSFASFSLSRCLSASRTVPRTLRCSPVCSGLCRSLHTELSAPVPRSRPTRASFPTAASWPFHIIASLQPVASRWPATLRQCMRCGVLLAFGGITVWMLVKNHPQLPRAVENAAAFDLTAALK</sequence>
<keyword evidence="2" id="KW-1185">Reference proteome</keyword>
<dbReference type="EMBL" id="KZ084130">
    <property type="protein sequence ID" value="OSC99204.1"/>
    <property type="molecule type" value="Genomic_DNA"/>
</dbReference>
<accession>A0A1Y2IDH9</accession>
<reference evidence="1 2" key="1">
    <citation type="journal article" date="2015" name="Biotechnol. Biofuels">
        <title>Enhanced degradation of softwood versus hardwood by the white-rot fungus Pycnoporus coccineus.</title>
        <authorList>
            <person name="Couturier M."/>
            <person name="Navarro D."/>
            <person name="Chevret D."/>
            <person name="Henrissat B."/>
            <person name="Piumi F."/>
            <person name="Ruiz-Duenas F.J."/>
            <person name="Martinez A.T."/>
            <person name="Grigoriev I.V."/>
            <person name="Riley R."/>
            <person name="Lipzen A."/>
            <person name="Berrin J.G."/>
            <person name="Master E.R."/>
            <person name="Rosso M.N."/>
        </authorList>
    </citation>
    <scope>NUCLEOTIDE SEQUENCE [LARGE SCALE GENOMIC DNA]</scope>
    <source>
        <strain evidence="1 2">BRFM310</strain>
    </source>
</reference>
<evidence type="ECO:0000313" key="2">
    <source>
        <dbReference type="Proteomes" id="UP000193067"/>
    </source>
</evidence>